<feature type="domain" description="HAMP" evidence="14">
    <location>
        <begin position="184"/>
        <end position="237"/>
    </location>
</feature>
<keyword evidence="4" id="KW-0597">Phosphoprotein</keyword>
<evidence type="ECO:0000256" key="9">
    <source>
        <dbReference type="ARBA" id="ARBA00023012"/>
    </source>
</evidence>
<dbReference type="SMART" id="SM00387">
    <property type="entry name" value="HATPase_c"/>
    <property type="match status" value="1"/>
</dbReference>
<dbReference type="PRINTS" id="PR00344">
    <property type="entry name" value="BCTRLSENSOR"/>
</dbReference>
<dbReference type="PROSITE" id="PS50885">
    <property type="entry name" value="HAMP"/>
    <property type="match status" value="1"/>
</dbReference>
<dbReference type="InterPro" id="IPR050428">
    <property type="entry name" value="TCS_sensor_his_kinase"/>
</dbReference>
<proteinExistence type="predicted"/>
<evidence type="ECO:0000256" key="6">
    <source>
        <dbReference type="ARBA" id="ARBA00022692"/>
    </source>
</evidence>
<evidence type="ECO:0000256" key="1">
    <source>
        <dbReference type="ARBA" id="ARBA00000085"/>
    </source>
</evidence>
<organism evidence="15 16">
    <name type="scientific">Sphingomonas psychrotolerans</name>
    <dbReference type="NCBI Taxonomy" id="1327635"/>
    <lineage>
        <taxon>Bacteria</taxon>
        <taxon>Pseudomonadati</taxon>
        <taxon>Pseudomonadota</taxon>
        <taxon>Alphaproteobacteria</taxon>
        <taxon>Sphingomonadales</taxon>
        <taxon>Sphingomonadaceae</taxon>
        <taxon>Sphingomonas</taxon>
    </lineage>
</organism>
<evidence type="ECO:0000256" key="5">
    <source>
        <dbReference type="ARBA" id="ARBA00022679"/>
    </source>
</evidence>
<dbReference type="SUPFAM" id="SSF55874">
    <property type="entry name" value="ATPase domain of HSP90 chaperone/DNA topoisomerase II/histidine kinase"/>
    <property type="match status" value="1"/>
</dbReference>
<evidence type="ECO:0000256" key="11">
    <source>
        <dbReference type="SAM" id="Coils"/>
    </source>
</evidence>
<dbReference type="InterPro" id="IPR036097">
    <property type="entry name" value="HisK_dim/P_sf"/>
</dbReference>
<dbReference type="EMBL" id="CP024924">
    <property type="protein sequence ID" value="ATY34865.1"/>
    <property type="molecule type" value="Genomic_DNA"/>
</dbReference>
<dbReference type="RefSeq" id="WP_100284651.1">
    <property type="nucleotide sequence ID" value="NZ_CP024924.1"/>
</dbReference>
<dbReference type="InterPro" id="IPR004358">
    <property type="entry name" value="Sig_transdc_His_kin-like_C"/>
</dbReference>
<evidence type="ECO:0000256" key="2">
    <source>
        <dbReference type="ARBA" id="ARBA00004141"/>
    </source>
</evidence>
<dbReference type="InterPro" id="IPR003660">
    <property type="entry name" value="HAMP_dom"/>
</dbReference>
<keyword evidence="10 12" id="KW-0472">Membrane</keyword>
<dbReference type="SUPFAM" id="SSF47384">
    <property type="entry name" value="Homodimeric domain of signal transducing histidine kinase"/>
    <property type="match status" value="1"/>
</dbReference>
<evidence type="ECO:0000259" key="14">
    <source>
        <dbReference type="PROSITE" id="PS50885"/>
    </source>
</evidence>
<evidence type="ECO:0000313" key="16">
    <source>
        <dbReference type="Proteomes" id="UP000229081"/>
    </source>
</evidence>
<dbReference type="Pfam" id="PF02518">
    <property type="entry name" value="HATPase_c"/>
    <property type="match status" value="1"/>
</dbReference>
<evidence type="ECO:0000313" key="15">
    <source>
        <dbReference type="EMBL" id="ATY34865.1"/>
    </source>
</evidence>
<reference evidence="15 16" key="1">
    <citation type="submission" date="2017-11" db="EMBL/GenBank/DDBJ databases">
        <title>Complete genome sequence of Sphingomonas sp. Strain Cra20, a psychrotolerant potential plant growth promoting rhizobacteria.</title>
        <authorList>
            <person name="Luo Y."/>
        </authorList>
    </citation>
    <scope>NUCLEOTIDE SEQUENCE [LARGE SCALE GENOMIC DNA]</scope>
    <source>
        <strain evidence="15 16">Cra20</strain>
        <plasmid evidence="15 16">unnamed</plasmid>
    </source>
</reference>
<dbReference type="Gene3D" id="3.30.565.10">
    <property type="entry name" value="Histidine kinase-like ATPase, C-terminal domain"/>
    <property type="match status" value="1"/>
</dbReference>
<keyword evidence="7 15" id="KW-0418">Kinase</keyword>
<dbReference type="CDD" id="cd00082">
    <property type="entry name" value="HisKA"/>
    <property type="match status" value="1"/>
</dbReference>
<keyword evidence="15" id="KW-0614">Plasmid</keyword>
<keyword evidence="16" id="KW-1185">Reference proteome</keyword>
<geneLocation type="plasmid" evidence="15 16">
    <name>unnamed</name>
</geneLocation>
<dbReference type="PANTHER" id="PTHR45436">
    <property type="entry name" value="SENSOR HISTIDINE KINASE YKOH"/>
    <property type="match status" value="1"/>
</dbReference>
<dbReference type="Gene3D" id="1.10.287.130">
    <property type="match status" value="1"/>
</dbReference>
<feature type="domain" description="Histidine kinase" evidence="13">
    <location>
        <begin position="245"/>
        <end position="439"/>
    </location>
</feature>
<dbReference type="OrthoDB" id="9809329at2"/>
<feature type="transmembrane region" description="Helical" evidence="12">
    <location>
        <begin position="12"/>
        <end position="35"/>
    </location>
</feature>
<keyword evidence="8 12" id="KW-1133">Transmembrane helix</keyword>
<evidence type="ECO:0000256" key="12">
    <source>
        <dbReference type="SAM" id="Phobius"/>
    </source>
</evidence>
<name>A0A2K8MM09_9SPHN</name>
<dbReference type="GO" id="GO:0000155">
    <property type="term" value="F:phosphorelay sensor kinase activity"/>
    <property type="evidence" value="ECO:0007669"/>
    <property type="project" value="InterPro"/>
</dbReference>
<dbReference type="KEGG" id="sphc:CVN68_22390"/>
<dbReference type="InterPro" id="IPR003661">
    <property type="entry name" value="HisK_dim/P_dom"/>
</dbReference>
<dbReference type="InterPro" id="IPR003594">
    <property type="entry name" value="HATPase_dom"/>
</dbReference>
<comment type="subcellular location">
    <subcellularLocation>
        <location evidence="2">Membrane</location>
        <topology evidence="2">Multi-pass membrane protein</topology>
    </subcellularLocation>
</comment>
<dbReference type="EC" id="2.7.13.3" evidence="3"/>
<keyword evidence="11" id="KW-0175">Coiled coil</keyword>
<dbReference type="PANTHER" id="PTHR45436:SF15">
    <property type="entry name" value="SENSOR HISTIDINE KINASE CUSS"/>
    <property type="match status" value="1"/>
</dbReference>
<gene>
    <name evidence="15" type="ORF">CVN68_22390</name>
</gene>
<evidence type="ECO:0000256" key="4">
    <source>
        <dbReference type="ARBA" id="ARBA00022553"/>
    </source>
</evidence>
<evidence type="ECO:0000256" key="10">
    <source>
        <dbReference type="ARBA" id="ARBA00023136"/>
    </source>
</evidence>
<feature type="coiled-coil region" evidence="11">
    <location>
        <begin position="282"/>
        <end position="309"/>
    </location>
</feature>
<dbReference type="GO" id="GO:0005886">
    <property type="term" value="C:plasma membrane"/>
    <property type="evidence" value="ECO:0007669"/>
    <property type="project" value="TreeGrafter"/>
</dbReference>
<dbReference type="InterPro" id="IPR036890">
    <property type="entry name" value="HATPase_C_sf"/>
</dbReference>
<sequence>MTRHRSLKRPLIVYPLLFHFGTLVASFAVLLAVALRVDSGGPYTDEQITPVIARAVARKTDGNLTIRMTPELVELRNETSGFWFVAEDDEGRSVSFGPVPAAYRSLSNHLSDLSYAQLRDRRAPYNLAAVVRREVTPIGPLTVLGHGKLTELSFIVIMASNVVLLPTFLLLVLTSLIVTPWIVRRSLAGVSRIAQEAEQIDTDRRGRRLSETHVPQEIVPLVRAVNEALRRLDDGYERQRRFIASAAHELRTPIAILRAKVDAASDAATRNLGKDVQRLATLAEQLLDLERLDTERNDEELDLAALVRRVVADLAPLLIASGRTVEFQADGGQRSRGDGAALERVVTNLIQNAIEHGGEHVSVRVTGATVEVEDNGPGIPAEERERVFEPFHRLRPRSTGSGLGLNLVQQVVKRHGGRVTIVAAEGGGTIARVELAACKVNAEGVAGKL</sequence>
<accession>A0A2K8MM09</accession>
<evidence type="ECO:0000256" key="7">
    <source>
        <dbReference type="ARBA" id="ARBA00022777"/>
    </source>
</evidence>
<dbReference type="CDD" id="cd00075">
    <property type="entry name" value="HATPase"/>
    <property type="match status" value="1"/>
</dbReference>
<dbReference type="InterPro" id="IPR005467">
    <property type="entry name" value="His_kinase_dom"/>
</dbReference>
<comment type="catalytic activity">
    <reaction evidence="1">
        <text>ATP + protein L-histidine = ADP + protein N-phospho-L-histidine.</text>
        <dbReference type="EC" id="2.7.13.3"/>
    </reaction>
</comment>
<evidence type="ECO:0000256" key="8">
    <source>
        <dbReference type="ARBA" id="ARBA00022989"/>
    </source>
</evidence>
<evidence type="ECO:0000259" key="13">
    <source>
        <dbReference type="PROSITE" id="PS50109"/>
    </source>
</evidence>
<evidence type="ECO:0000256" key="3">
    <source>
        <dbReference type="ARBA" id="ARBA00012438"/>
    </source>
</evidence>
<dbReference type="AlphaFoldDB" id="A0A2K8MM09"/>
<protein>
    <recommendedName>
        <fullName evidence="3">histidine kinase</fullName>
        <ecNumber evidence="3">2.7.13.3</ecNumber>
    </recommendedName>
</protein>
<dbReference type="Proteomes" id="UP000229081">
    <property type="component" value="Plasmid unnamed"/>
</dbReference>
<dbReference type="SMART" id="SM00388">
    <property type="entry name" value="HisKA"/>
    <property type="match status" value="1"/>
</dbReference>
<dbReference type="PROSITE" id="PS50109">
    <property type="entry name" value="HIS_KIN"/>
    <property type="match status" value="1"/>
</dbReference>
<dbReference type="Pfam" id="PF00512">
    <property type="entry name" value="HisKA"/>
    <property type="match status" value="1"/>
</dbReference>
<keyword evidence="6 12" id="KW-0812">Transmembrane</keyword>
<keyword evidence="5" id="KW-0808">Transferase</keyword>
<keyword evidence="9" id="KW-0902">Two-component regulatory system</keyword>
<feature type="transmembrane region" description="Helical" evidence="12">
    <location>
        <begin position="154"/>
        <end position="183"/>
    </location>
</feature>